<sequence>MPQSSTIDFQDIIFIDCHGSHIREDVIKALNTECLEIIKIPSGITSVLQPPDVSVNKPFKSGIRQKWDEWISDGKKEFTINRNYKKVSYELICKWVSEVWKEINQDLLIKSFKATGLILNSDGSENNKMSTRLQAIIENHIDDIIIDESEENDILSSEELDLDNMIENEISEEISNDEISDKISDEL</sequence>
<dbReference type="EMBL" id="CAJVPV010003657">
    <property type="protein sequence ID" value="CAG8556959.1"/>
    <property type="molecule type" value="Genomic_DNA"/>
</dbReference>
<organism evidence="2 3">
    <name type="scientific">Acaulospora morrowiae</name>
    <dbReference type="NCBI Taxonomy" id="94023"/>
    <lineage>
        <taxon>Eukaryota</taxon>
        <taxon>Fungi</taxon>
        <taxon>Fungi incertae sedis</taxon>
        <taxon>Mucoromycota</taxon>
        <taxon>Glomeromycotina</taxon>
        <taxon>Glomeromycetes</taxon>
        <taxon>Diversisporales</taxon>
        <taxon>Acaulosporaceae</taxon>
        <taxon>Acaulospora</taxon>
    </lineage>
</organism>
<dbReference type="Pfam" id="PF03184">
    <property type="entry name" value="DDE_1"/>
    <property type="match status" value="1"/>
</dbReference>
<reference evidence="2" key="1">
    <citation type="submission" date="2021-06" db="EMBL/GenBank/DDBJ databases">
        <authorList>
            <person name="Kallberg Y."/>
            <person name="Tangrot J."/>
            <person name="Rosling A."/>
        </authorList>
    </citation>
    <scope>NUCLEOTIDE SEQUENCE</scope>
    <source>
        <strain evidence="2">CL551</strain>
    </source>
</reference>
<feature type="domain" description="DDE-1" evidence="1">
    <location>
        <begin position="9"/>
        <end position="112"/>
    </location>
</feature>
<gene>
    <name evidence="2" type="ORF">AMORRO_LOCUS5836</name>
</gene>
<dbReference type="GO" id="GO:0003676">
    <property type="term" value="F:nucleic acid binding"/>
    <property type="evidence" value="ECO:0007669"/>
    <property type="project" value="InterPro"/>
</dbReference>
<evidence type="ECO:0000259" key="1">
    <source>
        <dbReference type="Pfam" id="PF03184"/>
    </source>
</evidence>
<dbReference type="AlphaFoldDB" id="A0A9N9B8D4"/>
<evidence type="ECO:0000313" key="3">
    <source>
        <dbReference type="Proteomes" id="UP000789342"/>
    </source>
</evidence>
<dbReference type="OrthoDB" id="2414197at2759"/>
<dbReference type="Proteomes" id="UP000789342">
    <property type="component" value="Unassembled WGS sequence"/>
</dbReference>
<dbReference type="InterPro" id="IPR004875">
    <property type="entry name" value="DDE_SF_endonuclease_dom"/>
</dbReference>
<comment type="caution">
    <text evidence="2">The sequence shown here is derived from an EMBL/GenBank/DDBJ whole genome shotgun (WGS) entry which is preliminary data.</text>
</comment>
<evidence type="ECO:0000313" key="2">
    <source>
        <dbReference type="EMBL" id="CAG8556959.1"/>
    </source>
</evidence>
<accession>A0A9N9B8D4</accession>
<name>A0A9N9B8D4_9GLOM</name>
<keyword evidence="3" id="KW-1185">Reference proteome</keyword>
<proteinExistence type="predicted"/>
<protein>
    <submittedName>
        <fullName evidence="2">18238_t:CDS:1</fullName>
    </submittedName>
</protein>